<dbReference type="InterPro" id="IPR008331">
    <property type="entry name" value="Ferritin_DPS_dom"/>
</dbReference>
<dbReference type="HOGENOM" id="CLU_098183_2_1_6"/>
<evidence type="ECO:0000313" key="4">
    <source>
        <dbReference type="EMBL" id="EON87658.1"/>
    </source>
</evidence>
<dbReference type="PROSITE" id="PS00819">
    <property type="entry name" value="DPS_2"/>
    <property type="match status" value="1"/>
</dbReference>
<dbReference type="GO" id="GO:0008199">
    <property type="term" value="F:ferric iron binding"/>
    <property type="evidence" value="ECO:0007669"/>
    <property type="project" value="InterPro"/>
</dbReference>
<gene>
    <name evidence="4" type="ORF">PLESHI_15493</name>
</gene>
<comment type="caution">
    <text evidence="4">The sequence shown here is derived from an EMBL/GenBank/DDBJ whole genome shotgun (WGS) entry which is preliminary data.</text>
</comment>
<evidence type="ECO:0000313" key="5">
    <source>
        <dbReference type="Proteomes" id="UP000014012"/>
    </source>
</evidence>
<dbReference type="PRINTS" id="PR01346">
    <property type="entry name" value="HELNAPAPROT"/>
</dbReference>
<dbReference type="InterPro" id="IPR002177">
    <property type="entry name" value="DPS_DNA-bd"/>
</dbReference>
<dbReference type="OrthoDB" id="9797687at2"/>
<dbReference type="AlphaFoldDB" id="R8AMV1"/>
<dbReference type="PANTHER" id="PTHR42932:SF3">
    <property type="entry name" value="DNA PROTECTION DURING STARVATION PROTEIN"/>
    <property type="match status" value="1"/>
</dbReference>
<dbReference type="InterPro" id="IPR023188">
    <property type="entry name" value="DPS_DNA-bd_CS"/>
</dbReference>
<sequence>MKVDISLPDASREKIADSLSHLLADTFSLYLTTHYFHWNVKGMRFRPMHQMLEEQYNEIWNALDEIAERIRELGFEAPGSLSVYSKMSTLPEARSGMNNAEMLEFLVKGHGQVIERIRGIYPLTGEVNDGATGSLLDDRCSAHEKMAWMLRSMLEE</sequence>
<dbReference type="STRING" id="703.SAMEA2665130_02661"/>
<dbReference type="CDD" id="cd01043">
    <property type="entry name" value="DPS"/>
    <property type="match status" value="1"/>
</dbReference>
<accession>R8AMV1</accession>
<proteinExistence type="inferred from homology"/>
<protein>
    <submittedName>
        <fullName evidence="4">Ferritin and Dps</fullName>
    </submittedName>
</protein>
<dbReference type="PANTHER" id="PTHR42932">
    <property type="entry name" value="GENERAL STRESS PROTEIN 20U"/>
    <property type="match status" value="1"/>
</dbReference>
<dbReference type="SUPFAM" id="SSF47240">
    <property type="entry name" value="Ferritin-like"/>
    <property type="match status" value="1"/>
</dbReference>
<evidence type="ECO:0000256" key="2">
    <source>
        <dbReference type="RuleBase" id="RU003875"/>
    </source>
</evidence>
<dbReference type="InterPro" id="IPR009078">
    <property type="entry name" value="Ferritin-like_SF"/>
</dbReference>
<dbReference type="GO" id="GO:0016722">
    <property type="term" value="F:oxidoreductase activity, acting on metal ions"/>
    <property type="evidence" value="ECO:0007669"/>
    <property type="project" value="InterPro"/>
</dbReference>
<dbReference type="InterPro" id="IPR012347">
    <property type="entry name" value="Ferritin-like"/>
</dbReference>
<keyword evidence="5" id="KW-1185">Reference proteome</keyword>
<dbReference type="Gene3D" id="1.20.1260.10">
    <property type="match status" value="1"/>
</dbReference>
<dbReference type="Pfam" id="PF00210">
    <property type="entry name" value="Ferritin"/>
    <property type="match status" value="1"/>
</dbReference>
<organism evidence="4 5">
    <name type="scientific">Plesiomonas shigelloides 302-73</name>
    <dbReference type="NCBI Taxonomy" id="1315976"/>
    <lineage>
        <taxon>Bacteria</taxon>
        <taxon>Pseudomonadati</taxon>
        <taxon>Pseudomonadota</taxon>
        <taxon>Gammaproteobacteria</taxon>
        <taxon>Enterobacterales</taxon>
        <taxon>Enterobacteriaceae</taxon>
        <taxon>Plesiomonas</taxon>
    </lineage>
</organism>
<dbReference type="GeneID" id="69704429"/>
<comment type="similarity">
    <text evidence="1 2">Belongs to the Dps family.</text>
</comment>
<feature type="domain" description="Ferritin/DPS" evidence="3">
    <location>
        <begin position="18"/>
        <end position="155"/>
    </location>
</feature>
<dbReference type="PATRIC" id="fig|1315976.3.peg.2962"/>
<evidence type="ECO:0000259" key="3">
    <source>
        <dbReference type="Pfam" id="PF00210"/>
    </source>
</evidence>
<dbReference type="EMBL" id="AQQO01000359">
    <property type="protein sequence ID" value="EON87658.1"/>
    <property type="molecule type" value="Genomic_DNA"/>
</dbReference>
<dbReference type="Proteomes" id="UP000014012">
    <property type="component" value="Unassembled WGS sequence"/>
</dbReference>
<dbReference type="PIRSF" id="PIRSF005900">
    <property type="entry name" value="Dps"/>
    <property type="match status" value="1"/>
</dbReference>
<evidence type="ECO:0000256" key="1">
    <source>
        <dbReference type="ARBA" id="ARBA00009497"/>
    </source>
</evidence>
<reference evidence="4 5" key="1">
    <citation type="journal article" date="2013" name="Genome Announc.">
        <title>Genome Sequence of Plesiomonas shigelloides Strain 302-73 (Serotype O1).</title>
        <authorList>
            <person name="Pique N."/>
            <person name="Aquilini E."/>
            <person name="Alioto T."/>
            <person name="Minana-Galbis D."/>
            <person name="Tomas J.M."/>
        </authorList>
    </citation>
    <scope>NUCLEOTIDE SEQUENCE [LARGE SCALE GENOMIC DNA]</scope>
    <source>
        <strain evidence="4 5">302-73</strain>
    </source>
</reference>
<name>R8AMV1_PLESH</name>
<dbReference type="RefSeq" id="WP_010864694.1">
    <property type="nucleotide sequence ID" value="NZ_KB944511.1"/>
</dbReference>